<comment type="caution">
    <text evidence="1">The sequence shown here is derived from an EMBL/GenBank/DDBJ whole genome shotgun (WGS) entry which is preliminary data.</text>
</comment>
<name>A0AAW1FZQ3_ZOAVI</name>
<proteinExistence type="predicted"/>
<dbReference type="AlphaFoldDB" id="A0AAW1FZQ3"/>
<keyword evidence="2" id="KW-1185">Reference proteome</keyword>
<dbReference type="Proteomes" id="UP001488805">
    <property type="component" value="Unassembled WGS sequence"/>
</dbReference>
<gene>
    <name evidence="1" type="ORF">VZT92_002321</name>
</gene>
<sequence>MLYACVGLPVPYACVDEAARVSERGSERAVCCGLSSSYADFTTACPSGSHPSRVEAGGSDADIPIEGNTLFGSSLAFCRIKERTGESWLPCFADPSGGGYITGTWGGDSGEARMLSGQGER</sequence>
<organism evidence="1 2">
    <name type="scientific">Zoarces viviparus</name>
    <name type="common">Viviparous eelpout</name>
    <name type="synonym">Blennius viviparus</name>
    <dbReference type="NCBI Taxonomy" id="48416"/>
    <lineage>
        <taxon>Eukaryota</taxon>
        <taxon>Metazoa</taxon>
        <taxon>Chordata</taxon>
        <taxon>Craniata</taxon>
        <taxon>Vertebrata</taxon>
        <taxon>Euteleostomi</taxon>
        <taxon>Actinopterygii</taxon>
        <taxon>Neopterygii</taxon>
        <taxon>Teleostei</taxon>
        <taxon>Neoteleostei</taxon>
        <taxon>Acanthomorphata</taxon>
        <taxon>Eupercaria</taxon>
        <taxon>Perciformes</taxon>
        <taxon>Cottioidei</taxon>
        <taxon>Zoarcales</taxon>
        <taxon>Zoarcidae</taxon>
        <taxon>Zoarcinae</taxon>
        <taxon>Zoarces</taxon>
    </lineage>
</organism>
<dbReference type="EMBL" id="JBCEZU010000013">
    <property type="protein sequence ID" value="KAK9539828.1"/>
    <property type="molecule type" value="Genomic_DNA"/>
</dbReference>
<protein>
    <submittedName>
        <fullName evidence="1">Uncharacterized protein</fullName>
    </submittedName>
</protein>
<reference evidence="1 2" key="1">
    <citation type="journal article" date="2024" name="Genome Biol. Evol.">
        <title>Chromosome-level genome assembly of the viviparous eelpout Zoarces viviparus.</title>
        <authorList>
            <person name="Fuhrmann N."/>
            <person name="Brasseur M.V."/>
            <person name="Bakowski C.E."/>
            <person name="Podsiadlowski L."/>
            <person name="Prost S."/>
            <person name="Krehenwinkel H."/>
            <person name="Mayer C."/>
        </authorList>
    </citation>
    <scope>NUCLEOTIDE SEQUENCE [LARGE SCALE GENOMIC DNA]</scope>
    <source>
        <strain evidence="1">NO-MEL_2022_Ind0_liver</strain>
    </source>
</reference>
<evidence type="ECO:0000313" key="2">
    <source>
        <dbReference type="Proteomes" id="UP001488805"/>
    </source>
</evidence>
<accession>A0AAW1FZQ3</accession>
<evidence type="ECO:0000313" key="1">
    <source>
        <dbReference type="EMBL" id="KAK9539828.1"/>
    </source>
</evidence>